<dbReference type="AlphaFoldDB" id="A0A9P8TE31"/>
<gene>
    <name evidence="2" type="ORF">WICPIJ_009342</name>
</gene>
<dbReference type="PANTHER" id="PTHR21575">
    <property type="entry name" value="PROTEIN HID1"/>
    <property type="match status" value="1"/>
</dbReference>
<reference evidence="2" key="1">
    <citation type="journal article" date="2021" name="Open Biol.">
        <title>Shared evolutionary footprints suggest mitochondrial oxidative damage underlies multiple complex I losses in fungi.</title>
        <authorList>
            <person name="Schikora-Tamarit M.A."/>
            <person name="Marcet-Houben M."/>
            <person name="Nosek J."/>
            <person name="Gabaldon T."/>
        </authorList>
    </citation>
    <scope>NUCLEOTIDE SEQUENCE</scope>
    <source>
        <strain evidence="2">CBS2887</strain>
    </source>
</reference>
<dbReference type="PANTHER" id="PTHR21575:SF12">
    <property type="entry name" value="PROTEIN HID1"/>
    <property type="match status" value="1"/>
</dbReference>
<accession>A0A9P8TE31</accession>
<dbReference type="OrthoDB" id="432953at2759"/>
<reference evidence="2" key="2">
    <citation type="submission" date="2021-01" db="EMBL/GenBank/DDBJ databases">
        <authorList>
            <person name="Schikora-Tamarit M.A."/>
        </authorList>
    </citation>
    <scope>NUCLEOTIDE SEQUENCE</scope>
    <source>
        <strain evidence="2">CBS2887</strain>
    </source>
</reference>
<evidence type="ECO:0000256" key="1">
    <source>
        <dbReference type="SAM" id="MobiDB-lite"/>
    </source>
</evidence>
<dbReference type="EMBL" id="JAEUBG010005401">
    <property type="protein sequence ID" value="KAH3675511.1"/>
    <property type="molecule type" value="Genomic_DNA"/>
</dbReference>
<sequence length="1100" mass="125367">MGNAESKLTHKNKVFKLAGYNNQYFYSYNEKDEIQYNQLKVETLRRTNSNLGNVTTKDDDMSTGPFDGKIKEEEEGTGDQDIEDNSDIESDFGENQEDCFIPMADEDYWKMFWERPNMSEDIYNLLTYQDWKIIMESNKINFLNLIRVVTIKLLELVHARSKGFNRKQVLNCVRVLTRVLPIAFERYEDLNLDRIFWNLNYNNIGEFHDTLTNEATVGSFSNTSTISSAGSTKVNINKRIVLTPSSMKVNVDSASDHAQSLGHQLLVALVDLLFMRNFTVDSVDATDINSYEFDHKLWEAGIGSNTEYQPPNPSFDSNRLEILRLLIVLVSENQFNNDPTTVINKGSKFLTVLTACLPRLKGLTLTFSLLNLVCRSTKASTELNGMKYTNRPLDVEHIGYKNLRPLLVTYSLQLLTVMTVYSIPSKADATKFLVDLKIQEEKPHNLIRLYLGTVHKDNEISFITESLLQFIQSPLDKSCDSESNPLNIIKSNFSDGNQLVPVLSSWTFDIFVIFWELIQCNKYFKKNIFLHKTQETLIPLMFYLKYYKSNKQWKYNLIRVIHQMVLYMLSNTSLLNRTLRILDQNYCHRRIPTFFKTATTSTANTAIQNLTLRDFLLLNVTQMIVHEEFDEVNTPILFQYLNNLVCFKINYDSFDSLHSNQYKNILSSSSSLAVLNVFMKYSKECMELYDDSPVCDLKWDQLGIVMKCITDLIGGYHIEARTLLYFIVKNESLFRTFYGFLETEEIKIPPKKDSASTNESKEAADDLSEFDEHEYGFKPAFPLNLSSNSRNKRPQNCPLKYRFKNVYQDLLIVLQVVNFVKVLVPNLNDASRTQILDILSKIERIPNYESQIDSIANGKFKDPAFEHEILRFHWTTLSLGLYESMMWKDIFLSNLNNSQNQFHNNESFVNGASSGSSSGSSWFNQRKNSLTSWWKAPPSSPTSASTGYFLAPTSPQQARSPSMSGSSNSNSDEPSLNVLNYQFDDGILKVNIWPTNSQLIKLFKYKIPKIEYKGSSLGADVNNLFKRFRLNSTSSLNTVDSTTTIASGNGTTMSGFGSGGVNGNGNGNGNGNVNSGNATPRNSISLSISRQNSNNSVLFP</sequence>
<feature type="compositionally biased region" description="Gly residues" evidence="1">
    <location>
        <begin position="1056"/>
        <end position="1070"/>
    </location>
</feature>
<feature type="compositionally biased region" description="Polar residues" evidence="1">
    <location>
        <begin position="1044"/>
        <end position="1055"/>
    </location>
</feature>
<feature type="region of interest" description="Disordered" evidence="1">
    <location>
        <begin position="934"/>
        <end position="973"/>
    </location>
</feature>
<evidence type="ECO:0000313" key="3">
    <source>
        <dbReference type="Proteomes" id="UP000774326"/>
    </source>
</evidence>
<evidence type="ECO:0000313" key="2">
    <source>
        <dbReference type="EMBL" id="KAH3675511.1"/>
    </source>
</evidence>
<dbReference type="InterPro" id="IPR026705">
    <property type="entry name" value="Hid-1/Ecm30"/>
</dbReference>
<feature type="compositionally biased region" description="Low complexity" evidence="1">
    <location>
        <begin position="960"/>
        <end position="973"/>
    </location>
</feature>
<keyword evidence="3" id="KW-1185">Reference proteome</keyword>
<protein>
    <submittedName>
        <fullName evidence="2">Uncharacterized protein</fullName>
    </submittedName>
</protein>
<dbReference type="GO" id="GO:0016020">
    <property type="term" value="C:membrane"/>
    <property type="evidence" value="ECO:0007669"/>
    <property type="project" value="TreeGrafter"/>
</dbReference>
<comment type="caution">
    <text evidence="2">The sequence shown here is derived from an EMBL/GenBank/DDBJ whole genome shotgun (WGS) entry which is preliminary data.</text>
</comment>
<dbReference type="GO" id="GO:0005797">
    <property type="term" value="C:Golgi medial cisterna"/>
    <property type="evidence" value="ECO:0007669"/>
    <property type="project" value="TreeGrafter"/>
</dbReference>
<feature type="region of interest" description="Disordered" evidence="1">
    <location>
        <begin position="50"/>
        <end position="88"/>
    </location>
</feature>
<feature type="compositionally biased region" description="Acidic residues" evidence="1">
    <location>
        <begin position="73"/>
        <end position="88"/>
    </location>
</feature>
<feature type="compositionally biased region" description="Polar residues" evidence="1">
    <location>
        <begin position="1078"/>
        <end position="1100"/>
    </location>
</feature>
<name>A0A9P8TE31_WICPI</name>
<proteinExistence type="predicted"/>
<dbReference type="Proteomes" id="UP000774326">
    <property type="component" value="Unassembled WGS sequence"/>
</dbReference>
<dbReference type="Pfam" id="PF12722">
    <property type="entry name" value="Hid1"/>
    <property type="match status" value="1"/>
</dbReference>
<organism evidence="2 3">
    <name type="scientific">Wickerhamomyces pijperi</name>
    <name type="common">Yeast</name>
    <name type="synonym">Pichia pijperi</name>
    <dbReference type="NCBI Taxonomy" id="599730"/>
    <lineage>
        <taxon>Eukaryota</taxon>
        <taxon>Fungi</taxon>
        <taxon>Dikarya</taxon>
        <taxon>Ascomycota</taxon>
        <taxon>Saccharomycotina</taxon>
        <taxon>Saccharomycetes</taxon>
        <taxon>Phaffomycetales</taxon>
        <taxon>Wickerhamomycetaceae</taxon>
        <taxon>Wickerhamomyces</taxon>
    </lineage>
</organism>
<feature type="compositionally biased region" description="Low complexity" evidence="1">
    <location>
        <begin position="934"/>
        <end position="946"/>
    </location>
</feature>
<feature type="region of interest" description="Disordered" evidence="1">
    <location>
        <begin position="1044"/>
        <end position="1100"/>
    </location>
</feature>
<dbReference type="GO" id="GO:0000138">
    <property type="term" value="C:Golgi trans cisterna"/>
    <property type="evidence" value="ECO:0007669"/>
    <property type="project" value="TreeGrafter"/>
</dbReference>